<accession>A0ABQ9UK57</accession>
<gene>
    <name evidence="2" type="ORF">P7K49_022874</name>
</gene>
<evidence type="ECO:0000313" key="2">
    <source>
        <dbReference type="EMBL" id="KAK2097423.1"/>
    </source>
</evidence>
<evidence type="ECO:0000256" key="1">
    <source>
        <dbReference type="SAM" id="MobiDB-lite"/>
    </source>
</evidence>
<feature type="region of interest" description="Disordered" evidence="1">
    <location>
        <begin position="144"/>
        <end position="187"/>
    </location>
</feature>
<name>A0ABQ9UK57_SAGOE</name>
<sequence length="214" mass="23427">MSWNEERLVKGLFGAREHSHHNRHAQPSSKGGGQAKTESRDELVRKWFLDSPGPRASGARTPFGGVENSLFNTPQGLRDKAAGKRTILKWTNSHAKLLQYAKPLSIPSETPFKTYADCSSSQPGFERGPLTAPGLMTGLALARQEPQNASPHEDTTKNATTTAKLPRSHAPLRRSCRKSRRSDPPSTLSVILPFNWSGFCRGDSPSFVLTNGIP</sequence>
<dbReference type="EMBL" id="JASSZA010000011">
    <property type="protein sequence ID" value="KAK2097423.1"/>
    <property type="molecule type" value="Genomic_DNA"/>
</dbReference>
<feature type="region of interest" description="Disordered" evidence="1">
    <location>
        <begin position="12"/>
        <end position="71"/>
    </location>
</feature>
<dbReference type="Proteomes" id="UP001266305">
    <property type="component" value="Unassembled WGS sequence"/>
</dbReference>
<comment type="caution">
    <text evidence="2">The sequence shown here is derived from an EMBL/GenBank/DDBJ whole genome shotgun (WGS) entry which is preliminary data.</text>
</comment>
<organism evidence="2 3">
    <name type="scientific">Saguinus oedipus</name>
    <name type="common">Cotton-top tamarin</name>
    <name type="synonym">Oedipomidas oedipus</name>
    <dbReference type="NCBI Taxonomy" id="9490"/>
    <lineage>
        <taxon>Eukaryota</taxon>
        <taxon>Metazoa</taxon>
        <taxon>Chordata</taxon>
        <taxon>Craniata</taxon>
        <taxon>Vertebrata</taxon>
        <taxon>Euteleostomi</taxon>
        <taxon>Mammalia</taxon>
        <taxon>Eutheria</taxon>
        <taxon>Euarchontoglires</taxon>
        <taxon>Primates</taxon>
        <taxon>Haplorrhini</taxon>
        <taxon>Platyrrhini</taxon>
        <taxon>Cebidae</taxon>
        <taxon>Callitrichinae</taxon>
        <taxon>Saguinus</taxon>
    </lineage>
</organism>
<proteinExistence type="predicted"/>
<evidence type="ECO:0000313" key="3">
    <source>
        <dbReference type="Proteomes" id="UP001266305"/>
    </source>
</evidence>
<reference evidence="2 3" key="1">
    <citation type="submission" date="2023-05" db="EMBL/GenBank/DDBJ databases">
        <title>B98-5 Cell Line De Novo Hybrid Assembly: An Optical Mapping Approach.</title>
        <authorList>
            <person name="Kananen K."/>
            <person name="Auerbach J.A."/>
            <person name="Kautto E."/>
            <person name="Blachly J.S."/>
        </authorList>
    </citation>
    <scope>NUCLEOTIDE SEQUENCE [LARGE SCALE GENOMIC DNA]</scope>
    <source>
        <strain evidence="2">B95-8</strain>
        <tissue evidence="2">Cell line</tissue>
    </source>
</reference>
<feature type="compositionally biased region" description="Basic residues" evidence="1">
    <location>
        <begin position="166"/>
        <end position="180"/>
    </location>
</feature>
<keyword evidence="3" id="KW-1185">Reference proteome</keyword>
<feature type="compositionally biased region" description="Basic and acidic residues" evidence="1">
    <location>
        <begin position="37"/>
        <end position="48"/>
    </location>
</feature>
<protein>
    <submittedName>
        <fullName evidence="2">Uncharacterized protein</fullName>
    </submittedName>
</protein>